<name>A0AAD8TPW5_LOLMU</name>
<proteinExistence type="predicted"/>
<feature type="coiled-coil region" evidence="1">
    <location>
        <begin position="1"/>
        <end position="28"/>
    </location>
</feature>
<organism evidence="2 3">
    <name type="scientific">Lolium multiflorum</name>
    <name type="common">Italian ryegrass</name>
    <name type="synonym">Lolium perenne subsp. multiflorum</name>
    <dbReference type="NCBI Taxonomy" id="4521"/>
    <lineage>
        <taxon>Eukaryota</taxon>
        <taxon>Viridiplantae</taxon>
        <taxon>Streptophyta</taxon>
        <taxon>Embryophyta</taxon>
        <taxon>Tracheophyta</taxon>
        <taxon>Spermatophyta</taxon>
        <taxon>Magnoliopsida</taxon>
        <taxon>Liliopsida</taxon>
        <taxon>Poales</taxon>
        <taxon>Poaceae</taxon>
        <taxon>BOP clade</taxon>
        <taxon>Pooideae</taxon>
        <taxon>Poodae</taxon>
        <taxon>Poeae</taxon>
        <taxon>Poeae Chloroplast Group 2 (Poeae type)</taxon>
        <taxon>Loliodinae</taxon>
        <taxon>Loliinae</taxon>
        <taxon>Lolium</taxon>
    </lineage>
</organism>
<reference evidence="2" key="1">
    <citation type="submission" date="2023-07" db="EMBL/GenBank/DDBJ databases">
        <title>A chromosome-level genome assembly of Lolium multiflorum.</title>
        <authorList>
            <person name="Chen Y."/>
            <person name="Copetti D."/>
            <person name="Kolliker R."/>
            <person name="Studer B."/>
        </authorList>
    </citation>
    <scope>NUCLEOTIDE SEQUENCE</scope>
    <source>
        <strain evidence="2">02402/16</strain>
        <tissue evidence="2">Leaf</tissue>
    </source>
</reference>
<dbReference type="EMBL" id="JAUUTY010000002">
    <property type="protein sequence ID" value="KAK1686575.1"/>
    <property type="molecule type" value="Genomic_DNA"/>
</dbReference>
<dbReference type="Proteomes" id="UP001231189">
    <property type="component" value="Unassembled WGS sequence"/>
</dbReference>
<gene>
    <name evidence="2" type="ORF">QYE76_047423</name>
</gene>
<evidence type="ECO:0000256" key="1">
    <source>
        <dbReference type="SAM" id="Coils"/>
    </source>
</evidence>
<accession>A0AAD8TPW5</accession>
<evidence type="ECO:0000313" key="3">
    <source>
        <dbReference type="Proteomes" id="UP001231189"/>
    </source>
</evidence>
<protein>
    <submittedName>
        <fullName evidence="2">Uncharacterized protein</fullName>
    </submittedName>
</protein>
<keyword evidence="3" id="KW-1185">Reference proteome</keyword>
<evidence type="ECO:0000313" key="2">
    <source>
        <dbReference type="EMBL" id="KAK1686575.1"/>
    </source>
</evidence>
<comment type="caution">
    <text evidence="2">The sequence shown here is derived from an EMBL/GenBank/DDBJ whole genome shotgun (WGS) entry which is preliminary data.</text>
</comment>
<sequence length="73" mass="8525">MDQLKKEKDSLKLENELLKKTIEELAAGKVEEDPEERIMLTSDNEEVTVVVWKKWKASKESYPLACYGVVKRR</sequence>
<keyword evidence="1" id="KW-0175">Coiled coil</keyword>
<dbReference type="AlphaFoldDB" id="A0AAD8TPW5"/>